<evidence type="ECO:0000313" key="1">
    <source>
        <dbReference type="EMBL" id="EMS33977.1"/>
    </source>
</evidence>
<keyword evidence="2" id="KW-1185">Reference proteome</keyword>
<dbReference type="Proteomes" id="UP000010953">
    <property type="component" value="Unassembled WGS sequence"/>
</dbReference>
<dbReference type="InParanoid" id="M7XZP7"/>
<evidence type="ECO:0000313" key="2">
    <source>
        <dbReference type="Proteomes" id="UP000010953"/>
    </source>
</evidence>
<name>M7XZP7_9BACT</name>
<proteinExistence type="predicted"/>
<dbReference type="STRING" id="1239962.C943_04296"/>
<gene>
    <name evidence="1" type="ORF">C943_04296</name>
</gene>
<dbReference type="AlphaFoldDB" id="M7XZP7"/>
<comment type="caution">
    <text evidence="1">The sequence shown here is derived from an EMBL/GenBank/DDBJ whole genome shotgun (WGS) entry which is preliminary data.</text>
</comment>
<accession>M7XZP7</accession>
<organism evidence="1 2">
    <name type="scientific">Mariniradius saccharolyticus AK6</name>
    <dbReference type="NCBI Taxonomy" id="1239962"/>
    <lineage>
        <taxon>Bacteria</taxon>
        <taxon>Pseudomonadati</taxon>
        <taxon>Bacteroidota</taxon>
        <taxon>Cytophagia</taxon>
        <taxon>Cytophagales</taxon>
        <taxon>Cyclobacteriaceae</taxon>
        <taxon>Mariniradius</taxon>
    </lineage>
</organism>
<protein>
    <submittedName>
        <fullName evidence="1">Uncharacterized protein</fullName>
    </submittedName>
</protein>
<sequence length="46" mass="5449">MKSKKTFLILIFVALLYQLWEYQAHKKRQENLNSKPTITTLSAKQP</sequence>
<reference evidence="1" key="1">
    <citation type="submission" date="2013-01" db="EMBL/GenBank/DDBJ databases">
        <title>Genome assembly of Mariniradius saccharolyticus AK6.</title>
        <authorList>
            <person name="Vaidya B."/>
            <person name="Khatri I."/>
            <person name="Tanuku N.R.S."/>
            <person name="Subramanian S."/>
            <person name="Pinnaka A."/>
        </authorList>
    </citation>
    <scope>NUCLEOTIDE SEQUENCE [LARGE SCALE GENOMIC DNA]</scope>
    <source>
        <strain evidence="1">AK6</strain>
    </source>
</reference>
<dbReference type="EMBL" id="AMZY02000008">
    <property type="protein sequence ID" value="EMS33977.1"/>
    <property type="molecule type" value="Genomic_DNA"/>
</dbReference>